<evidence type="ECO:0000313" key="1">
    <source>
        <dbReference type="EMBL" id="KKM64928.1"/>
    </source>
</evidence>
<name>A0A0F9J5X2_9ZZZZ</name>
<dbReference type="EMBL" id="LAZR01010811">
    <property type="protein sequence ID" value="KKM64928.1"/>
    <property type="molecule type" value="Genomic_DNA"/>
</dbReference>
<comment type="caution">
    <text evidence="1">The sequence shown here is derived from an EMBL/GenBank/DDBJ whole genome shotgun (WGS) entry which is preliminary data.</text>
</comment>
<proteinExistence type="predicted"/>
<accession>A0A0F9J5X2</accession>
<gene>
    <name evidence="1" type="ORF">LCGC14_1496390</name>
</gene>
<sequence>MKLYANLATLMANRDISLSSTPFNPDVVVLKRASFPKGQTPPHLEKYAIKKGECAGRTGTVVHKGRLVPATAACVAEKHGRGK</sequence>
<protein>
    <submittedName>
        <fullName evidence="1">Uncharacterized protein</fullName>
    </submittedName>
</protein>
<dbReference type="AlphaFoldDB" id="A0A0F9J5X2"/>
<reference evidence="1" key="1">
    <citation type="journal article" date="2015" name="Nature">
        <title>Complex archaea that bridge the gap between prokaryotes and eukaryotes.</title>
        <authorList>
            <person name="Spang A."/>
            <person name="Saw J.H."/>
            <person name="Jorgensen S.L."/>
            <person name="Zaremba-Niedzwiedzka K."/>
            <person name="Martijn J."/>
            <person name="Lind A.E."/>
            <person name="van Eijk R."/>
            <person name="Schleper C."/>
            <person name="Guy L."/>
            <person name="Ettema T.J."/>
        </authorList>
    </citation>
    <scope>NUCLEOTIDE SEQUENCE</scope>
</reference>
<organism evidence="1">
    <name type="scientific">marine sediment metagenome</name>
    <dbReference type="NCBI Taxonomy" id="412755"/>
    <lineage>
        <taxon>unclassified sequences</taxon>
        <taxon>metagenomes</taxon>
        <taxon>ecological metagenomes</taxon>
    </lineage>
</organism>